<dbReference type="InterPro" id="IPR004843">
    <property type="entry name" value="Calcineurin-like_PHP"/>
</dbReference>
<sequence length="399" mass="45706">MAVNTLKIAVISDLHCHPLEKDFNKNNTLLFSDGLRLPTTEHPVENLLEIIEKEKIKVDLVLSPGDFTHQSNRQGLFSGWSYVNEIARALKADDVIATIGNHDIDSRHTYSNYSFEIPKKVSQSFPLHKDKLKSFWDTGFTFIDESEYLILVVNSTHFHTHYNKDNPVENPAVKGKMDLSQIEQIDKYLSENSVDTKIKIVLVHHHPIQHSRLKLGEEDVIENGDSFMNVLGKHRFDLVVHGHKHDPWLRYIPSENGFAMPVLSSGSFSATNQTLWINKFNYFHVIEIVKTDNHPANGTIETYTFKKLIGWAKGRDDGFYPYSGFGYKESLTSIVEELKKLVTENTVMVKWEVIIAQIPQIKFLTPDKLDELEELLSKENILTTGKIGIKPKHFYYEGA</sequence>
<evidence type="ECO:0000259" key="6">
    <source>
        <dbReference type="Pfam" id="PF24408"/>
    </source>
</evidence>
<keyword evidence="2" id="KW-0378">Hydrolase</keyword>
<keyword evidence="1" id="KW-0479">Metal-binding</keyword>
<dbReference type="Pfam" id="PF24408">
    <property type="entry name" value="wHTH-Calcineurin_assc"/>
    <property type="match status" value="1"/>
</dbReference>
<dbReference type="InterPro" id="IPR057846">
    <property type="entry name" value="wHTH-Calcineurin_assc"/>
</dbReference>
<reference evidence="7 8" key="1">
    <citation type="submission" date="2023-02" db="EMBL/GenBank/DDBJ databases">
        <title>Genome sequence of Mucilaginibacter jinjuensis strain KACC 16571.</title>
        <authorList>
            <person name="Kim S."/>
            <person name="Heo J."/>
            <person name="Kwon S.-W."/>
        </authorList>
    </citation>
    <scope>NUCLEOTIDE SEQUENCE [LARGE SCALE GENOMIC DNA]</scope>
    <source>
        <strain evidence="7 8">KACC 16571</strain>
    </source>
</reference>
<dbReference type="InterPro" id="IPR029052">
    <property type="entry name" value="Metallo-depent_PP-like"/>
</dbReference>
<name>A0ABY7T514_9SPHI</name>
<dbReference type="Pfam" id="PF00149">
    <property type="entry name" value="Metallophos"/>
    <property type="match status" value="1"/>
</dbReference>
<evidence type="ECO:0000313" key="7">
    <source>
        <dbReference type="EMBL" id="WCT11555.1"/>
    </source>
</evidence>
<protein>
    <submittedName>
        <fullName evidence="7">Metallophosphoesterase</fullName>
    </submittedName>
</protein>
<evidence type="ECO:0000259" key="5">
    <source>
        <dbReference type="Pfam" id="PF00149"/>
    </source>
</evidence>
<keyword evidence="8" id="KW-1185">Reference proteome</keyword>
<evidence type="ECO:0000256" key="2">
    <source>
        <dbReference type="ARBA" id="ARBA00022801"/>
    </source>
</evidence>
<evidence type="ECO:0000256" key="4">
    <source>
        <dbReference type="ARBA" id="ARBA00025742"/>
    </source>
</evidence>
<organism evidence="7 8">
    <name type="scientific">Mucilaginibacter jinjuensis</name>
    <dbReference type="NCBI Taxonomy" id="1176721"/>
    <lineage>
        <taxon>Bacteria</taxon>
        <taxon>Pseudomonadati</taxon>
        <taxon>Bacteroidota</taxon>
        <taxon>Sphingobacteriia</taxon>
        <taxon>Sphingobacteriales</taxon>
        <taxon>Sphingobacteriaceae</taxon>
        <taxon>Mucilaginibacter</taxon>
    </lineage>
</organism>
<evidence type="ECO:0000256" key="1">
    <source>
        <dbReference type="ARBA" id="ARBA00022723"/>
    </source>
</evidence>
<dbReference type="Proteomes" id="UP001216139">
    <property type="component" value="Chromosome"/>
</dbReference>
<accession>A0ABY7T514</accession>
<dbReference type="PANTHER" id="PTHR42988">
    <property type="entry name" value="PHOSPHOHYDROLASE"/>
    <property type="match status" value="1"/>
</dbReference>
<dbReference type="PANTHER" id="PTHR42988:SF2">
    <property type="entry name" value="CYCLIC NUCLEOTIDE PHOSPHODIESTERASE CBUA0032-RELATED"/>
    <property type="match status" value="1"/>
</dbReference>
<dbReference type="InterPro" id="IPR050884">
    <property type="entry name" value="CNP_phosphodiesterase-III"/>
</dbReference>
<gene>
    <name evidence="7" type="ORF">PQO05_22710</name>
</gene>
<dbReference type="SUPFAM" id="SSF56300">
    <property type="entry name" value="Metallo-dependent phosphatases"/>
    <property type="match status" value="1"/>
</dbReference>
<evidence type="ECO:0000313" key="8">
    <source>
        <dbReference type="Proteomes" id="UP001216139"/>
    </source>
</evidence>
<keyword evidence="3" id="KW-0408">Iron</keyword>
<dbReference type="EMBL" id="CP117167">
    <property type="protein sequence ID" value="WCT11555.1"/>
    <property type="molecule type" value="Genomic_DNA"/>
</dbReference>
<dbReference type="RefSeq" id="WP_273629743.1">
    <property type="nucleotide sequence ID" value="NZ_CP117167.1"/>
</dbReference>
<comment type="similarity">
    <text evidence="4">Belongs to the cyclic nucleotide phosphodiesterase class-III family.</text>
</comment>
<evidence type="ECO:0000256" key="3">
    <source>
        <dbReference type="ARBA" id="ARBA00023004"/>
    </source>
</evidence>
<feature type="domain" description="Calcineurin-like phosphoesterase" evidence="5">
    <location>
        <begin position="6"/>
        <end position="247"/>
    </location>
</feature>
<feature type="domain" description="Calcineurin" evidence="6">
    <location>
        <begin position="323"/>
        <end position="376"/>
    </location>
</feature>
<proteinExistence type="inferred from homology"/>
<dbReference type="Gene3D" id="3.60.21.10">
    <property type="match status" value="1"/>
</dbReference>